<comment type="caution">
    <text evidence="1">The sequence shown here is derived from an EMBL/GenBank/DDBJ whole genome shotgun (WGS) entry which is preliminary data.</text>
</comment>
<evidence type="ECO:0000313" key="2">
    <source>
        <dbReference type="Proteomes" id="UP001229209"/>
    </source>
</evidence>
<dbReference type="Proteomes" id="UP001229209">
    <property type="component" value="Unassembled WGS sequence"/>
</dbReference>
<name>A0ABT9LU87_9BACL</name>
<gene>
    <name evidence="1" type="ORF">J2S04_000753</name>
</gene>
<organism evidence="1 2">
    <name type="scientific">Alicyclobacillus tolerans</name>
    <dbReference type="NCBI Taxonomy" id="90970"/>
    <lineage>
        <taxon>Bacteria</taxon>
        <taxon>Bacillati</taxon>
        <taxon>Bacillota</taxon>
        <taxon>Bacilli</taxon>
        <taxon>Bacillales</taxon>
        <taxon>Alicyclobacillaceae</taxon>
        <taxon>Alicyclobacillus</taxon>
    </lineage>
</organism>
<accession>A0ABT9LU87</accession>
<keyword evidence="2" id="KW-1185">Reference proteome</keyword>
<protein>
    <submittedName>
        <fullName evidence="1">Uncharacterized protein</fullName>
    </submittedName>
</protein>
<sequence>MNNAVAPHSAWIKTVEYSDLFCNRAGMLNKEWVHINIKNERIHPDCPVITRTVEVGGLTKPQLIQKLQQQSILMNESAERLFADDKF</sequence>
<reference evidence="1 2" key="1">
    <citation type="submission" date="2023-07" db="EMBL/GenBank/DDBJ databases">
        <title>Genomic Encyclopedia of Type Strains, Phase IV (KMG-IV): sequencing the most valuable type-strain genomes for metagenomic binning, comparative biology and taxonomic classification.</title>
        <authorList>
            <person name="Goeker M."/>
        </authorList>
    </citation>
    <scope>NUCLEOTIDE SEQUENCE [LARGE SCALE GENOMIC DNA]</scope>
    <source>
        <strain evidence="1 2">DSM 25924</strain>
    </source>
</reference>
<dbReference type="EMBL" id="JAURUO010000003">
    <property type="protein sequence ID" value="MDP9727823.1"/>
    <property type="molecule type" value="Genomic_DNA"/>
</dbReference>
<proteinExistence type="predicted"/>
<evidence type="ECO:0000313" key="1">
    <source>
        <dbReference type="EMBL" id="MDP9727823.1"/>
    </source>
</evidence>